<keyword evidence="4" id="KW-0804">Transcription</keyword>
<evidence type="ECO:0000313" key="7">
    <source>
        <dbReference type="Proteomes" id="UP000595564"/>
    </source>
</evidence>
<evidence type="ECO:0000259" key="5">
    <source>
        <dbReference type="PROSITE" id="PS50045"/>
    </source>
</evidence>
<dbReference type="GO" id="GO:0006355">
    <property type="term" value="P:regulation of DNA-templated transcription"/>
    <property type="evidence" value="ECO:0007669"/>
    <property type="project" value="InterPro"/>
</dbReference>
<dbReference type="GO" id="GO:0043565">
    <property type="term" value="F:sequence-specific DNA binding"/>
    <property type="evidence" value="ECO:0007669"/>
    <property type="project" value="InterPro"/>
</dbReference>
<dbReference type="GO" id="GO:0005524">
    <property type="term" value="F:ATP binding"/>
    <property type="evidence" value="ECO:0007669"/>
    <property type="project" value="UniProtKB-KW"/>
</dbReference>
<dbReference type="InterPro" id="IPR002197">
    <property type="entry name" value="HTH_Fis"/>
</dbReference>
<evidence type="ECO:0000256" key="3">
    <source>
        <dbReference type="ARBA" id="ARBA00023015"/>
    </source>
</evidence>
<dbReference type="InterPro" id="IPR011990">
    <property type="entry name" value="TPR-like_helical_dom_sf"/>
</dbReference>
<proteinExistence type="predicted"/>
<dbReference type="KEGG" id="thyd:TTHT_1972"/>
<dbReference type="CDD" id="cd00009">
    <property type="entry name" value="AAA"/>
    <property type="match status" value="1"/>
</dbReference>
<evidence type="ECO:0000313" key="6">
    <source>
        <dbReference type="EMBL" id="BBB33416.1"/>
    </source>
</evidence>
<dbReference type="InterPro" id="IPR027417">
    <property type="entry name" value="P-loop_NTPase"/>
</dbReference>
<dbReference type="SUPFAM" id="SSF48452">
    <property type="entry name" value="TPR-like"/>
    <property type="match status" value="1"/>
</dbReference>
<evidence type="ECO:0000256" key="1">
    <source>
        <dbReference type="ARBA" id="ARBA00022741"/>
    </source>
</evidence>
<dbReference type="Gene3D" id="1.10.10.60">
    <property type="entry name" value="Homeodomain-like"/>
    <property type="match status" value="1"/>
</dbReference>
<reference evidence="6 7" key="1">
    <citation type="journal article" date="2012" name="Extremophiles">
        <title>Thermotomaculum hydrothermale gen. nov., sp. nov., a novel heterotrophic thermophile within the phylum Acidobacteria from a deep-sea hydrothermal vent chimney in the Southern Okinawa Trough.</title>
        <authorList>
            <person name="Izumi H."/>
            <person name="Nunoura T."/>
            <person name="Miyazaki M."/>
            <person name="Mino S."/>
            <person name="Toki T."/>
            <person name="Takai K."/>
            <person name="Sako Y."/>
            <person name="Sawabe T."/>
            <person name="Nakagawa S."/>
        </authorList>
    </citation>
    <scope>NUCLEOTIDE SEQUENCE [LARGE SCALE GENOMIC DNA]</scope>
    <source>
        <strain evidence="6 7">AC55</strain>
    </source>
</reference>
<dbReference type="InterPro" id="IPR058031">
    <property type="entry name" value="AAA_lid_NorR"/>
</dbReference>
<keyword evidence="2" id="KW-0067">ATP-binding</keyword>
<organism evidence="6 7">
    <name type="scientific">Thermotomaculum hydrothermale</name>
    <dbReference type="NCBI Taxonomy" id="981385"/>
    <lineage>
        <taxon>Bacteria</taxon>
        <taxon>Pseudomonadati</taxon>
        <taxon>Acidobacteriota</taxon>
        <taxon>Holophagae</taxon>
        <taxon>Thermotomaculales</taxon>
        <taxon>Thermotomaculaceae</taxon>
        <taxon>Thermotomaculum</taxon>
    </lineage>
</organism>
<dbReference type="PANTHER" id="PTHR32071">
    <property type="entry name" value="TRANSCRIPTIONAL REGULATORY PROTEIN"/>
    <property type="match status" value="1"/>
</dbReference>
<dbReference type="RefSeq" id="WP_201327725.1">
    <property type="nucleotide sequence ID" value="NZ_AP017470.1"/>
</dbReference>
<sequence>MIDYLFFDSNRLLEGKRLEKGKRLKFETAVFFAKQLVNAGFYYKQIGLMPDSLLPENLFVTEDNFLFVNEKTIDYKDFEESKYLSKIKEFFYSLIFGDENFEGKSLQPYLKNYSQKFTNSIDNIAQQGNSLVNLLFVIDEIQPVKVDKVDRFAHFRIGTSFFENVFKSTQNTVFWIFPFSHIVSPFLYFLGGDYSGLEIRESVPFGSYNRFAEKFFYLNLPQYSPEKLADVDLMWKRVKPLLKNIGEDIAYFELGENIDSFSLEIFEKISEEIKNFKVIVFEKKPFAKAYNKLLKKGKAAIFNPPLSGEIGIINYIYPEYSFQQFLSRLNRESEKLFIPFLYLLEKGYFSKREEVLDSLGLDKKELENLRKLKPDLILQKKGFFEKNVCKFPLERKPVTDKEIENIILKAEKGNLKSLIESKDFLKKNKSKIDLAEYVENRKNFSNSVKGFFWYCADNFKKALSFWDKEREKILYPYIVESLFFLNKFDALIDFCEQNNFFSSFYNLVVALKGKDVKGVKVDGYCALEFAYRKRDFESLKRILQQIKKKDATYYRFKAIVAYFEAQKDFKTHFDKAIEFAQSENNFLELALIYKHYGNAMYYTEDFFRARDYYLKALKIAVDIDNEGIFEDVEYNLAHIDVSMCELDRSYRYFLKLYLREKNTDHYREQIYLLKALAKINAFASRGKEAEKYLLKALEIAEIHGLKSELPQIHFVLTTVYQDLRDFEKSEYYLSLFEKESNIELYKREITYKKIELCYYKGDYEKARKYFKIWELKGEDKLQPYLYRWFEILLFKKNLAEVYDFYREVENCPLRHTVYLIKSELIKRFSRLIFVLDEETVERDYSIVRHFNDEFASTFREAIVRKKKARFDSNLFAILNQVFEHSVKGEVFTLRKVLEELAKWLGLNRIEIIPYQEDLEKEWLFVLADRGKQVCLISDTEVDDEFFPLLKFVLEIIATHVKFIYTGQDTSSYSYRCDFLNEIIGKSDVIKKLKESILKVADFNVPVLIVGESGTGKELVARALHYCSKRRRNRFIPINCAAIPANLLESELFGYEKGAFSGAVSSKKGLLEVAGDGTVFLDEIGEMSPLLQAKLLRVLQEREFTPIGSTRVKKVNARFVFATNRDLKKLVKQGEFREDLYFRIAAYNIQTPTLNDRREDIPLLAEYFLRTNEAGRDKSFSYNVLQVLKNYQYKGNVRELQNIITGALILSGDNPVIDVEHLPEYVRPSEISFKGKLKEAEEEFRRKFIKSTIERCNGNLTKAARELGITRQRLHQLLKKLGIEND</sequence>
<dbReference type="Proteomes" id="UP000595564">
    <property type="component" value="Chromosome"/>
</dbReference>
<keyword evidence="7" id="KW-1185">Reference proteome</keyword>
<dbReference type="Gene3D" id="1.10.8.60">
    <property type="match status" value="1"/>
</dbReference>
<keyword evidence="1" id="KW-0547">Nucleotide-binding</keyword>
<dbReference type="EMBL" id="AP017470">
    <property type="protein sequence ID" value="BBB33416.1"/>
    <property type="molecule type" value="Genomic_DNA"/>
</dbReference>
<dbReference type="PANTHER" id="PTHR32071:SF57">
    <property type="entry name" value="C4-DICARBOXYLATE TRANSPORT TRANSCRIPTIONAL REGULATORY PROTEIN DCTD"/>
    <property type="match status" value="1"/>
</dbReference>
<dbReference type="InterPro" id="IPR003593">
    <property type="entry name" value="AAA+_ATPase"/>
</dbReference>
<gene>
    <name evidence="6" type="ORF">TTHT_1972</name>
</gene>
<dbReference type="SUPFAM" id="SSF46689">
    <property type="entry name" value="Homeodomain-like"/>
    <property type="match status" value="1"/>
</dbReference>
<dbReference type="SUPFAM" id="SSF52540">
    <property type="entry name" value="P-loop containing nucleoside triphosphate hydrolases"/>
    <property type="match status" value="1"/>
</dbReference>
<dbReference type="PRINTS" id="PR01590">
    <property type="entry name" value="HTHFIS"/>
</dbReference>
<dbReference type="Pfam" id="PF02954">
    <property type="entry name" value="HTH_8"/>
    <property type="match status" value="1"/>
</dbReference>
<accession>A0A7R6PS94</accession>
<keyword evidence="3" id="KW-0805">Transcription regulation</keyword>
<dbReference type="InterPro" id="IPR002078">
    <property type="entry name" value="Sigma_54_int"/>
</dbReference>
<name>A0A7R6PS94_9BACT</name>
<dbReference type="FunFam" id="3.40.50.300:FF:000006">
    <property type="entry name" value="DNA-binding transcriptional regulator NtrC"/>
    <property type="match status" value="1"/>
</dbReference>
<evidence type="ECO:0000256" key="4">
    <source>
        <dbReference type="ARBA" id="ARBA00023163"/>
    </source>
</evidence>
<dbReference type="InterPro" id="IPR009057">
    <property type="entry name" value="Homeodomain-like_sf"/>
</dbReference>
<dbReference type="PROSITE" id="PS00675">
    <property type="entry name" value="SIGMA54_INTERACT_1"/>
    <property type="match status" value="1"/>
</dbReference>
<dbReference type="Gene3D" id="1.25.40.10">
    <property type="entry name" value="Tetratricopeptide repeat domain"/>
    <property type="match status" value="1"/>
</dbReference>
<dbReference type="Pfam" id="PF00158">
    <property type="entry name" value="Sigma54_activat"/>
    <property type="match status" value="1"/>
</dbReference>
<dbReference type="Gene3D" id="3.40.50.300">
    <property type="entry name" value="P-loop containing nucleotide triphosphate hydrolases"/>
    <property type="match status" value="1"/>
</dbReference>
<dbReference type="Pfam" id="PF25601">
    <property type="entry name" value="AAA_lid_14"/>
    <property type="match status" value="1"/>
</dbReference>
<evidence type="ECO:0000256" key="2">
    <source>
        <dbReference type="ARBA" id="ARBA00022840"/>
    </source>
</evidence>
<protein>
    <recommendedName>
        <fullName evidence="5">Sigma-54 factor interaction domain-containing protein</fullName>
    </recommendedName>
</protein>
<feature type="domain" description="Sigma-54 factor interaction" evidence="5">
    <location>
        <begin position="982"/>
        <end position="1208"/>
    </location>
</feature>
<dbReference type="InterPro" id="IPR025662">
    <property type="entry name" value="Sigma_54_int_dom_ATP-bd_1"/>
</dbReference>
<dbReference type="SMART" id="SM00382">
    <property type="entry name" value="AAA"/>
    <property type="match status" value="1"/>
</dbReference>
<dbReference type="PROSITE" id="PS50045">
    <property type="entry name" value="SIGMA54_INTERACT_4"/>
    <property type="match status" value="1"/>
</dbReference>